<organism evidence="2 3">
    <name type="scientific">Ophiostoma piceae (strain UAMH 11346)</name>
    <name type="common">Sap stain fungus</name>
    <dbReference type="NCBI Taxonomy" id="1262450"/>
    <lineage>
        <taxon>Eukaryota</taxon>
        <taxon>Fungi</taxon>
        <taxon>Dikarya</taxon>
        <taxon>Ascomycota</taxon>
        <taxon>Pezizomycotina</taxon>
        <taxon>Sordariomycetes</taxon>
        <taxon>Sordariomycetidae</taxon>
        <taxon>Ophiostomatales</taxon>
        <taxon>Ophiostomataceae</taxon>
        <taxon>Ophiostoma</taxon>
    </lineage>
</organism>
<accession>S3C7E4</accession>
<gene>
    <name evidence="2" type="ORF">F503_00578</name>
</gene>
<feature type="compositionally biased region" description="Polar residues" evidence="1">
    <location>
        <begin position="151"/>
        <end position="160"/>
    </location>
</feature>
<dbReference type="HOGENOM" id="CLU_713899_0_0_1"/>
<dbReference type="Proteomes" id="UP000016923">
    <property type="component" value="Unassembled WGS sequence"/>
</dbReference>
<feature type="compositionally biased region" description="Low complexity" evidence="1">
    <location>
        <begin position="315"/>
        <end position="327"/>
    </location>
</feature>
<feature type="compositionally biased region" description="Low complexity" evidence="1">
    <location>
        <begin position="85"/>
        <end position="98"/>
    </location>
</feature>
<dbReference type="AlphaFoldDB" id="S3C7E4"/>
<evidence type="ECO:0000256" key="1">
    <source>
        <dbReference type="SAM" id="MobiDB-lite"/>
    </source>
</evidence>
<evidence type="ECO:0000313" key="3">
    <source>
        <dbReference type="Proteomes" id="UP000016923"/>
    </source>
</evidence>
<feature type="region of interest" description="Disordered" evidence="1">
    <location>
        <begin position="139"/>
        <end position="170"/>
    </location>
</feature>
<keyword evidence="3" id="KW-1185">Reference proteome</keyword>
<feature type="compositionally biased region" description="Pro residues" evidence="1">
    <location>
        <begin position="68"/>
        <end position="81"/>
    </location>
</feature>
<reference evidence="2 3" key="1">
    <citation type="journal article" date="2013" name="BMC Genomics">
        <title>The genome and transcriptome of the pine saprophyte Ophiostoma piceae, and a comparison with the bark beetle-associated pine pathogen Grosmannia clavigera.</title>
        <authorList>
            <person name="Haridas S."/>
            <person name="Wang Y."/>
            <person name="Lim L."/>
            <person name="Massoumi Alamouti S."/>
            <person name="Jackman S."/>
            <person name="Docking R."/>
            <person name="Robertson G."/>
            <person name="Birol I."/>
            <person name="Bohlmann J."/>
            <person name="Breuil C."/>
        </authorList>
    </citation>
    <scope>NUCLEOTIDE SEQUENCE [LARGE SCALE GENOMIC DNA]</scope>
    <source>
        <strain evidence="2 3">UAMH 11346</strain>
    </source>
</reference>
<dbReference type="VEuPathDB" id="FungiDB:F503_00578"/>
<proteinExistence type="predicted"/>
<dbReference type="EMBL" id="KE148150">
    <property type="protein sequence ID" value="EPE07856.1"/>
    <property type="molecule type" value="Genomic_DNA"/>
</dbReference>
<sequence length="387" mass="44447">MCRITMNLYDCPHYNRVLVLCEPKKHKYNLSVPNNHSRSRHTQPVPQRPYEQQHISQSRGKRYSKQLPPLPPQAAPQPPPKPSKKSFWSCFSSSSSTPEPIPRPRRSPDVQCAYTSPKPPKDILQYSCSLRKISVQTKHHRETPCSACIRKNSSPRYQSRSNRRGLPLVDQGNPSYYPQHMVADPSGSYHYPQREHISSRNAVSNAPRPPPQIRAYTSRFDRYKHYGMEPSSQALYEEPSHESLKDPDSVSILTFDDEDFQPMPVSPLEEDTFGFSYRPYRGQPTYLSQESYRSHSTRSSKATRSGRSHGESSKSSKSSKSSHPSRSSSKRSKHSKHSHSRHPKLSESAEDPNPYKHTAQPYYPDYSAWPATSHTTSEGYYPYFDQY</sequence>
<feature type="compositionally biased region" description="Basic residues" evidence="1">
    <location>
        <begin position="328"/>
        <end position="343"/>
    </location>
</feature>
<evidence type="ECO:0000313" key="2">
    <source>
        <dbReference type="EMBL" id="EPE07856.1"/>
    </source>
</evidence>
<protein>
    <submittedName>
        <fullName evidence="2">Uncharacterized protein</fullName>
    </submittedName>
</protein>
<feature type="region of interest" description="Disordered" evidence="1">
    <location>
        <begin position="259"/>
        <end position="369"/>
    </location>
</feature>
<name>S3C7E4_OPHP1</name>
<feature type="region of interest" description="Disordered" evidence="1">
    <location>
        <begin position="29"/>
        <end position="118"/>
    </location>
</feature>